<proteinExistence type="predicted"/>
<dbReference type="Pfam" id="PF03167">
    <property type="entry name" value="UDG"/>
    <property type="match status" value="1"/>
</dbReference>
<dbReference type="InterPro" id="IPR005122">
    <property type="entry name" value="Uracil-DNA_glycosylase-like"/>
</dbReference>
<accession>A0ABY4W995</accession>
<organism evidence="5 6">
    <name type="scientific">Brevibacillus ruminantium</name>
    <dbReference type="NCBI Taxonomy" id="2950604"/>
    <lineage>
        <taxon>Bacteria</taxon>
        <taxon>Bacillati</taxon>
        <taxon>Bacillota</taxon>
        <taxon>Bacilli</taxon>
        <taxon>Bacillales</taxon>
        <taxon>Paenibacillaceae</taxon>
        <taxon>Brevibacillus</taxon>
    </lineage>
</organism>
<feature type="domain" description="Uracil-DNA glycosylase-like" evidence="4">
    <location>
        <begin position="60"/>
        <end position="222"/>
    </location>
</feature>
<dbReference type="PANTHER" id="PTHR12159">
    <property type="entry name" value="G/T AND G/U MISMATCH-SPECIFIC DNA GLYCOSYLASE"/>
    <property type="match status" value="1"/>
</dbReference>
<evidence type="ECO:0000313" key="6">
    <source>
        <dbReference type="Proteomes" id="UP001056500"/>
    </source>
</evidence>
<evidence type="ECO:0000313" key="5">
    <source>
        <dbReference type="EMBL" id="USG63750.1"/>
    </source>
</evidence>
<gene>
    <name evidence="5" type="ORF">NDK47_16405</name>
</gene>
<dbReference type="RefSeq" id="WP_251870829.1">
    <property type="nucleotide sequence ID" value="NZ_CP098755.1"/>
</dbReference>
<dbReference type="SUPFAM" id="SSF52141">
    <property type="entry name" value="Uracil-DNA glycosylase-like"/>
    <property type="match status" value="1"/>
</dbReference>
<keyword evidence="6" id="KW-1185">Reference proteome</keyword>
<name>A0ABY4W995_9BACL</name>
<sequence>MAAFFFPGMPEAGAAFFISDSITYSKKQTVTSYSDPYATINLTKEWPSMQPFTDKWLPTYIRRNLIVLFCGINPGRVSATAGYHYANPANLFWRGLFAGGLTPFQLKPEETSRLLDFGYGITDLVARPTRSSGDLTNEDFTTGAEQFVQMISVYRPRVICFNGITAFRHATGRKKEPIPLGLQPDRYFGTSDWAGSYVFVIPSTSGANASFTREERLAMFSELSSFLQEKGWHPFR</sequence>
<keyword evidence="2" id="KW-0378">Hydrolase</keyword>
<reference evidence="5" key="1">
    <citation type="submission" date="2022-06" db="EMBL/GenBank/DDBJ databases">
        <title>Genome sequencing of Brevibacillus sp. BB3-R1.</title>
        <authorList>
            <person name="Heo J."/>
            <person name="Lee D."/>
            <person name="Won M."/>
            <person name="Han B.-H."/>
            <person name="Hong S.-B."/>
            <person name="Kwon S.-W."/>
        </authorList>
    </citation>
    <scope>NUCLEOTIDE SEQUENCE</scope>
    <source>
        <strain evidence="5">BB3-R1</strain>
    </source>
</reference>
<evidence type="ECO:0000259" key="4">
    <source>
        <dbReference type="Pfam" id="PF03167"/>
    </source>
</evidence>
<dbReference type="CDD" id="cd10028">
    <property type="entry name" value="UDG-F2_TDG_MUG"/>
    <property type="match status" value="1"/>
</dbReference>
<evidence type="ECO:0000256" key="3">
    <source>
        <dbReference type="ARBA" id="ARBA00023204"/>
    </source>
</evidence>
<evidence type="ECO:0000256" key="2">
    <source>
        <dbReference type="ARBA" id="ARBA00022801"/>
    </source>
</evidence>
<protein>
    <submittedName>
        <fullName evidence="5">Mismatch-specific DNA-glycosylase</fullName>
    </submittedName>
</protein>
<dbReference type="Proteomes" id="UP001056500">
    <property type="component" value="Chromosome"/>
</dbReference>
<dbReference type="InterPro" id="IPR015637">
    <property type="entry name" value="MUG/TDG"/>
</dbReference>
<evidence type="ECO:0000256" key="1">
    <source>
        <dbReference type="ARBA" id="ARBA00022763"/>
    </source>
</evidence>
<dbReference type="EMBL" id="CP098755">
    <property type="protein sequence ID" value="USG63750.1"/>
    <property type="molecule type" value="Genomic_DNA"/>
</dbReference>
<keyword evidence="3" id="KW-0234">DNA repair</keyword>
<dbReference type="Gene3D" id="3.40.470.10">
    <property type="entry name" value="Uracil-DNA glycosylase-like domain"/>
    <property type="match status" value="1"/>
</dbReference>
<keyword evidence="1" id="KW-0227">DNA damage</keyword>
<dbReference type="PANTHER" id="PTHR12159:SF9">
    <property type="entry name" value="G_T MISMATCH-SPECIFIC THYMINE DNA GLYCOSYLASE"/>
    <property type="match status" value="1"/>
</dbReference>
<dbReference type="InterPro" id="IPR036895">
    <property type="entry name" value="Uracil-DNA_glycosylase-like_sf"/>
</dbReference>